<gene>
    <name evidence="1" type="ORF">LSPA1_50</name>
</gene>
<dbReference type="RefSeq" id="YP_009113197.1">
    <property type="nucleotide sequence ID" value="NC_026017.1"/>
</dbReference>
<sequence length="62" mass="7452">MIMVQRYDITGKYMVYPKDEGRIALYEDYAELIRIILDITDNINVYKLPDYLYEKLESRGLL</sequence>
<name>A0A088F815_9CAUD</name>
<keyword evidence="2" id="KW-1185">Reference proteome</keyword>
<dbReference type="Proteomes" id="UP000029349">
    <property type="component" value="Segment"/>
</dbReference>
<proteinExistence type="predicted"/>
<dbReference type="EMBL" id="KM272358">
    <property type="protein sequence ID" value="AIM41148.1"/>
    <property type="molecule type" value="Genomic_DNA"/>
</dbReference>
<evidence type="ECO:0000313" key="2">
    <source>
        <dbReference type="Proteomes" id="UP000029349"/>
    </source>
</evidence>
<evidence type="ECO:0000313" key="1">
    <source>
        <dbReference type="EMBL" id="AIM41148.1"/>
    </source>
</evidence>
<organism evidence="1 2">
    <name type="scientific">Salmonella phage LSPA1</name>
    <dbReference type="NCBI Taxonomy" id="1540823"/>
    <lineage>
        <taxon>Viruses</taxon>
        <taxon>Duplodnaviria</taxon>
        <taxon>Heunggongvirae</taxon>
        <taxon>Uroviricota</taxon>
        <taxon>Caudoviricetes</taxon>
        <taxon>Sarkviridae</taxon>
        <taxon>Guernseyvirinae</taxon>
        <taxon>Jerseyvirus</taxon>
        <taxon>Jerseyvirus LSPA1</taxon>
    </lineage>
</organism>
<reference evidence="1 2" key="1">
    <citation type="submission" date="2014-11" db="EMBL/GenBank/DDBJ databases">
        <title>Complete Genome Sequence of the Salmonella paratyphi A Bacteriophage LSPA1.</title>
        <authorList>
            <person name="Zeng W."/>
            <person name="Mao P."/>
            <person name="Hong Y."/>
            <person name="Feng M."/>
            <person name="Xu Z."/>
            <person name="Huang F."/>
            <person name="Jing S."/>
        </authorList>
    </citation>
    <scope>NUCLEOTIDE SEQUENCE [LARGE SCALE GENOMIC DNA]</scope>
</reference>
<dbReference type="GeneID" id="22807860"/>
<protein>
    <submittedName>
        <fullName evidence="1">Uncharacterized protein</fullName>
    </submittedName>
</protein>
<accession>A0A088F815</accession>
<dbReference type="KEGG" id="vg:22807860"/>